<feature type="domain" description="Histidine kinase" evidence="7">
    <location>
        <begin position="682"/>
        <end position="894"/>
    </location>
</feature>
<dbReference type="SMART" id="SM00086">
    <property type="entry name" value="PAC"/>
    <property type="match status" value="3"/>
</dbReference>
<dbReference type="SUPFAM" id="SSF47384">
    <property type="entry name" value="Homodimeric domain of signal transducing histidine kinase"/>
    <property type="match status" value="1"/>
</dbReference>
<dbReference type="InterPro" id="IPR036097">
    <property type="entry name" value="HisK_dim/P_sf"/>
</dbReference>
<dbReference type="PROSITE" id="PS50113">
    <property type="entry name" value="PAC"/>
    <property type="match status" value="2"/>
</dbReference>
<dbReference type="InterPro" id="IPR013656">
    <property type="entry name" value="PAS_4"/>
</dbReference>
<evidence type="ECO:0000259" key="7">
    <source>
        <dbReference type="PROSITE" id="PS50109"/>
    </source>
</evidence>
<dbReference type="PROSITE" id="PS50109">
    <property type="entry name" value="HIS_KIN"/>
    <property type="match status" value="1"/>
</dbReference>
<dbReference type="InterPro" id="IPR005467">
    <property type="entry name" value="His_kinase_dom"/>
</dbReference>
<keyword evidence="6" id="KW-0175">Coiled coil</keyword>
<dbReference type="Pfam" id="PF00989">
    <property type="entry name" value="PAS"/>
    <property type="match status" value="1"/>
</dbReference>
<reference evidence="10 11" key="1">
    <citation type="submission" date="2020-01" db="EMBL/GenBank/DDBJ databases">
        <title>Natronorubrum sp. JWXQ-INN 674 isolated from Inner Mongolia Autonomous Region of China.</title>
        <authorList>
            <person name="Xue Q."/>
        </authorList>
    </citation>
    <scope>NUCLEOTIDE SEQUENCE [LARGE SCALE GENOMIC DNA]</scope>
    <source>
        <strain evidence="10 11">JWXQ-INN-674</strain>
    </source>
</reference>
<organism evidence="10 11">
    <name type="scientific">Natronorubrum halalkaliphilum</name>
    <dbReference type="NCBI Taxonomy" id="2691917"/>
    <lineage>
        <taxon>Archaea</taxon>
        <taxon>Methanobacteriati</taxon>
        <taxon>Methanobacteriota</taxon>
        <taxon>Stenosarchaea group</taxon>
        <taxon>Halobacteria</taxon>
        <taxon>Halobacteriales</taxon>
        <taxon>Natrialbaceae</taxon>
        <taxon>Natronorubrum</taxon>
    </lineage>
</organism>
<dbReference type="InterPro" id="IPR052162">
    <property type="entry name" value="Sensor_kinase/Photoreceptor"/>
</dbReference>
<dbReference type="PROSITE" id="PS50112">
    <property type="entry name" value="PAS"/>
    <property type="match status" value="3"/>
</dbReference>
<dbReference type="InterPro" id="IPR000014">
    <property type="entry name" value="PAS"/>
</dbReference>
<dbReference type="Pfam" id="PF08448">
    <property type="entry name" value="PAS_4"/>
    <property type="match status" value="2"/>
</dbReference>
<dbReference type="Gene3D" id="3.30.565.10">
    <property type="entry name" value="Histidine kinase-like ATPase, C-terminal domain"/>
    <property type="match status" value="1"/>
</dbReference>
<dbReference type="AlphaFoldDB" id="A0A6B0VSR5"/>
<keyword evidence="11" id="KW-1185">Reference proteome</keyword>
<protein>
    <recommendedName>
        <fullName evidence="2">histidine kinase</fullName>
        <ecNumber evidence="2">2.7.13.3</ecNumber>
    </recommendedName>
</protein>
<sequence>MSDLGDAKGSNSQADDGDEVVHRRYRTLVETLEDGVYQLDTDGCFVAVNDVILELTGYDRETLLGAHVSVVVSDADCDRLERRIRTRLESDADGDATYDLAIETVDGERVPCELQFSLLVADDEFVGTVGVVRTIDGRDRRHEQLASVWETYESITSVIDEADVGVFVLDETFDVAWIDETIERYFGVDRSEIVGRDKQTVIEETIQDRFADPEAFAETVVATYDDNTYVEQFECRITSGEGREERWLEHRSKPIESGRYAGGRVELYYDITDRKLSEQAQLESEQRIQSLVNAVEEYAIFMLDPDGHVVSWNEGAERIKGYDSERILGEHFSVFYTDDARENGVPEHNLTQARTQGAIEDEGWRVRADGSQFWANVTITAIRNEGELQGFAKVSRDMTEQREHERELRRERNLTEQILETSPVGIAVVNPDGSTSRVNDRMAKLLDVPSGDISPYTTGDREMFDSNGDLIPVEDRPTSRVFETGNPLYDREILIDPPSGERTWLSVNATPITDERGAPEQVVATATDITDLKELAERRKRALEEREKELAAVRLATNLLESGDQPVDELLEAFVDNLTDSFRYAERTAARVSVGNHEAVTDGYEPIDRNITAHTRTANGAPVTIDVVFLADATETETGPFLEEEHELIETLATLVKFYFERREYIDELQAETERLEQFAYAASHDLQEPLRMVSSYLQLIDRRYGDQLDDDGEEFLAYAVDGAERMRAMIEGLLEYSRVETRGDPFEPVDLNSVLEDVLADLEVKIVETEAEITTEPLPTVNGDASQLRQVFQNLLSNGIEYSDGTPRVHVSAERNGREWIVSVSDEGIGLEPDESERIFEVFQRLHSREEYSGTGIGLALCRRIVERHGGEIWVDSEPGEGATFSVTLPAADHDGSA</sequence>
<feature type="coiled-coil region" evidence="6">
    <location>
        <begin position="526"/>
        <end position="553"/>
    </location>
</feature>
<dbReference type="InterPro" id="IPR013767">
    <property type="entry name" value="PAS_fold"/>
</dbReference>
<dbReference type="SMART" id="SM00388">
    <property type="entry name" value="HisKA"/>
    <property type="match status" value="1"/>
</dbReference>
<dbReference type="Gene3D" id="3.30.450.20">
    <property type="entry name" value="PAS domain"/>
    <property type="match status" value="4"/>
</dbReference>
<dbReference type="FunFam" id="3.30.565.10:FF:000006">
    <property type="entry name" value="Sensor histidine kinase WalK"/>
    <property type="match status" value="1"/>
</dbReference>
<gene>
    <name evidence="10" type="ORF">GS429_21375</name>
</gene>
<dbReference type="OrthoDB" id="106630at2157"/>
<feature type="domain" description="PAS" evidence="8">
    <location>
        <begin position="284"/>
        <end position="339"/>
    </location>
</feature>
<dbReference type="InterPro" id="IPR003661">
    <property type="entry name" value="HisK_dim/P_dom"/>
</dbReference>
<evidence type="ECO:0000256" key="4">
    <source>
        <dbReference type="ARBA" id="ARBA00022679"/>
    </source>
</evidence>
<accession>A0A6B0VSR5</accession>
<feature type="domain" description="PAS" evidence="8">
    <location>
        <begin position="21"/>
        <end position="91"/>
    </location>
</feature>
<evidence type="ECO:0000256" key="6">
    <source>
        <dbReference type="SAM" id="Coils"/>
    </source>
</evidence>
<dbReference type="NCBIfam" id="TIGR00229">
    <property type="entry name" value="sensory_box"/>
    <property type="match status" value="2"/>
</dbReference>
<dbReference type="InterPro" id="IPR001610">
    <property type="entry name" value="PAC"/>
</dbReference>
<dbReference type="Pfam" id="PF00512">
    <property type="entry name" value="HisKA"/>
    <property type="match status" value="1"/>
</dbReference>
<evidence type="ECO:0000313" key="11">
    <source>
        <dbReference type="Proteomes" id="UP000434101"/>
    </source>
</evidence>
<dbReference type="SUPFAM" id="SSF55785">
    <property type="entry name" value="PYP-like sensor domain (PAS domain)"/>
    <property type="match status" value="4"/>
</dbReference>
<proteinExistence type="predicted"/>
<dbReference type="InterPro" id="IPR036890">
    <property type="entry name" value="HATPase_C_sf"/>
</dbReference>
<dbReference type="InterPro" id="IPR003594">
    <property type="entry name" value="HATPase_dom"/>
</dbReference>
<dbReference type="EMBL" id="WUYX01000071">
    <property type="protein sequence ID" value="MXV64578.1"/>
    <property type="molecule type" value="Genomic_DNA"/>
</dbReference>
<keyword evidence="4" id="KW-0808">Transferase</keyword>
<evidence type="ECO:0000256" key="3">
    <source>
        <dbReference type="ARBA" id="ARBA00022553"/>
    </source>
</evidence>
<dbReference type="Proteomes" id="UP000434101">
    <property type="component" value="Unassembled WGS sequence"/>
</dbReference>
<dbReference type="InterPro" id="IPR035965">
    <property type="entry name" value="PAS-like_dom_sf"/>
</dbReference>
<evidence type="ECO:0000256" key="1">
    <source>
        <dbReference type="ARBA" id="ARBA00000085"/>
    </source>
</evidence>
<evidence type="ECO:0000313" key="10">
    <source>
        <dbReference type="EMBL" id="MXV64578.1"/>
    </source>
</evidence>
<comment type="caution">
    <text evidence="10">The sequence shown here is derived from an EMBL/GenBank/DDBJ whole genome shotgun (WGS) entry which is preliminary data.</text>
</comment>
<dbReference type="PANTHER" id="PTHR43304">
    <property type="entry name" value="PHYTOCHROME-LIKE PROTEIN CPH1"/>
    <property type="match status" value="1"/>
</dbReference>
<dbReference type="CDD" id="cd00082">
    <property type="entry name" value="HisKA"/>
    <property type="match status" value="1"/>
</dbReference>
<comment type="catalytic activity">
    <reaction evidence="1">
        <text>ATP + protein L-histidine = ADP + protein N-phospho-L-histidine.</text>
        <dbReference type="EC" id="2.7.13.3"/>
    </reaction>
</comment>
<name>A0A6B0VSR5_9EURY</name>
<evidence type="ECO:0000256" key="2">
    <source>
        <dbReference type="ARBA" id="ARBA00012438"/>
    </source>
</evidence>
<dbReference type="Pfam" id="PF13426">
    <property type="entry name" value="PAS_9"/>
    <property type="match status" value="1"/>
</dbReference>
<dbReference type="GO" id="GO:0000155">
    <property type="term" value="F:phosphorelay sensor kinase activity"/>
    <property type="evidence" value="ECO:0007669"/>
    <property type="project" value="InterPro"/>
</dbReference>
<dbReference type="GO" id="GO:0006355">
    <property type="term" value="P:regulation of DNA-templated transcription"/>
    <property type="evidence" value="ECO:0007669"/>
    <property type="project" value="InterPro"/>
</dbReference>
<dbReference type="Pfam" id="PF02518">
    <property type="entry name" value="HATPase_c"/>
    <property type="match status" value="1"/>
</dbReference>
<dbReference type="EC" id="2.7.13.3" evidence="2"/>
<dbReference type="InterPro" id="IPR004358">
    <property type="entry name" value="Sig_transdc_His_kin-like_C"/>
</dbReference>
<feature type="domain" description="PAS" evidence="8">
    <location>
        <begin position="151"/>
        <end position="196"/>
    </location>
</feature>
<dbReference type="SUPFAM" id="SSF55874">
    <property type="entry name" value="ATPase domain of HSP90 chaperone/DNA topoisomerase II/histidine kinase"/>
    <property type="match status" value="1"/>
</dbReference>
<dbReference type="PANTHER" id="PTHR43304:SF1">
    <property type="entry name" value="PAC DOMAIN-CONTAINING PROTEIN"/>
    <property type="match status" value="1"/>
</dbReference>
<evidence type="ECO:0000256" key="5">
    <source>
        <dbReference type="ARBA" id="ARBA00022777"/>
    </source>
</evidence>
<dbReference type="RefSeq" id="WP_160068003.1">
    <property type="nucleotide sequence ID" value="NZ_WUYX01000071.1"/>
</dbReference>
<keyword evidence="5" id="KW-0418">Kinase</keyword>
<dbReference type="CDD" id="cd00130">
    <property type="entry name" value="PAS"/>
    <property type="match status" value="4"/>
</dbReference>
<evidence type="ECO:0000259" key="9">
    <source>
        <dbReference type="PROSITE" id="PS50113"/>
    </source>
</evidence>
<dbReference type="SMART" id="SM00387">
    <property type="entry name" value="HATPase_c"/>
    <property type="match status" value="1"/>
</dbReference>
<dbReference type="InterPro" id="IPR000700">
    <property type="entry name" value="PAS-assoc_C"/>
</dbReference>
<evidence type="ECO:0000259" key="8">
    <source>
        <dbReference type="PROSITE" id="PS50112"/>
    </source>
</evidence>
<dbReference type="Gene3D" id="1.10.287.130">
    <property type="match status" value="1"/>
</dbReference>
<feature type="domain" description="PAC" evidence="9">
    <location>
        <begin position="359"/>
        <end position="410"/>
    </location>
</feature>
<dbReference type="SMART" id="SM00091">
    <property type="entry name" value="PAS"/>
    <property type="match status" value="4"/>
</dbReference>
<dbReference type="PRINTS" id="PR00344">
    <property type="entry name" value="BCTRLSENSOR"/>
</dbReference>
<feature type="domain" description="PAC" evidence="9">
    <location>
        <begin position="489"/>
        <end position="541"/>
    </location>
</feature>
<keyword evidence="3" id="KW-0597">Phosphoprotein</keyword>